<evidence type="ECO:0000256" key="7">
    <source>
        <dbReference type="ARBA" id="ARBA00023295"/>
    </source>
</evidence>
<dbReference type="Proteomes" id="UP000677054">
    <property type="component" value="Unassembled WGS sequence"/>
</dbReference>
<evidence type="ECO:0000256" key="5">
    <source>
        <dbReference type="ARBA" id="ARBA00023001"/>
    </source>
</evidence>
<evidence type="ECO:0000256" key="3">
    <source>
        <dbReference type="ARBA" id="ARBA00012601"/>
    </source>
</evidence>
<dbReference type="EMBL" id="CAJPEV010001395">
    <property type="protein sequence ID" value="CAG0892413.1"/>
    <property type="molecule type" value="Genomic_DNA"/>
</dbReference>
<evidence type="ECO:0000256" key="2">
    <source>
        <dbReference type="ARBA" id="ARBA00007793"/>
    </source>
</evidence>
<keyword evidence="8" id="KW-0624">Polysaccharide degradation</keyword>
<dbReference type="AlphaFoldDB" id="A0A7R8XHC5"/>
<name>A0A7R8XHC5_9CRUS</name>
<organism evidence="11">
    <name type="scientific">Darwinula stevensoni</name>
    <dbReference type="NCBI Taxonomy" id="69355"/>
    <lineage>
        <taxon>Eukaryota</taxon>
        <taxon>Metazoa</taxon>
        <taxon>Ecdysozoa</taxon>
        <taxon>Arthropoda</taxon>
        <taxon>Crustacea</taxon>
        <taxon>Oligostraca</taxon>
        <taxon>Ostracoda</taxon>
        <taxon>Podocopa</taxon>
        <taxon>Podocopida</taxon>
        <taxon>Darwinulocopina</taxon>
        <taxon>Darwinuloidea</taxon>
        <taxon>Darwinulidae</taxon>
        <taxon>Darwinula</taxon>
    </lineage>
</organism>
<evidence type="ECO:0000256" key="8">
    <source>
        <dbReference type="ARBA" id="ARBA00023326"/>
    </source>
</evidence>
<gene>
    <name evidence="11" type="ORF">DSTB1V02_LOCUS7092</name>
</gene>
<protein>
    <recommendedName>
        <fullName evidence="3 9">Cellulase</fullName>
        <ecNumber evidence="3 9">3.2.1.4</ecNumber>
    </recommendedName>
</protein>
<evidence type="ECO:0000256" key="9">
    <source>
        <dbReference type="PROSITE-ProRule" id="PRU10069"/>
    </source>
</evidence>
<dbReference type="PROSITE" id="PS01140">
    <property type="entry name" value="GLYCOSYL_HYDROL_F45"/>
    <property type="match status" value="1"/>
</dbReference>
<keyword evidence="7" id="KW-0326">Glycosidase</keyword>
<dbReference type="Gene3D" id="3.50.4.10">
    <property type="entry name" value="Hepatocyte Growth Factor"/>
    <property type="match status" value="1"/>
</dbReference>
<dbReference type="GO" id="GO:0030245">
    <property type="term" value="P:cellulose catabolic process"/>
    <property type="evidence" value="ECO:0007669"/>
    <property type="project" value="UniProtKB-KW"/>
</dbReference>
<dbReference type="SUPFAM" id="SSF50685">
    <property type="entry name" value="Barwin-like endoglucanases"/>
    <property type="match status" value="1"/>
</dbReference>
<dbReference type="PANTHER" id="PTHR39730">
    <property type="entry name" value="ENDOGLUCANASE 1"/>
    <property type="match status" value="1"/>
</dbReference>
<dbReference type="EC" id="3.2.1.4" evidence="3 9"/>
<keyword evidence="12" id="KW-1185">Reference proteome</keyword>
<evidence type="ECO:0000313" key="12">
    <source>
        <dbReference type="Proteomes" id="UP000677054"/>
    </source>
</evidence>
<dbReference type="InterPro" id="IPR036908">
    <property type="entry name" value="RlpA-like_sf"/>
</dbReference>
<dbReference type="Gene3D" id="2.40.40.10">
    <property type="entry name" value="RlpA-like domain"/>
    <property type="match status" value="1"/>
</dbReference>
<evidence type="ECO:0000256" key="1">
    <source>
        <dbReference type="ARBA" id="ARBA00000966"/>
    </source>
</evidence>
<dbReference type="GO" id="GO:0008810">
    <property type="term" value="F:cellulase activity"/>
    <property type="evidence" value="ECO:0007669"/>
    <property type="project" value="UniProtKB-EC"/>
</dbReference>
<proteinExistence type="inferred from homology"/>
<dbReference type="EMBL" id="LR900912">
    <property type="protein sequence ID" value="CAD7247258.1"/>
    <property type="molecule type" value="Genomic_DNA"/>
</dbReference>
<dbReference type="Pfam" id="PF02015">
    <property type="entry name" value="Glyco_hydro_45"/>
    <property type="match status" value="1"/>
</dbReference>
<dbReference type="InterPro" id="IPR052288">
    <property type="entry name" value="GH45_Enzymes"/>
</dbReference>
<keyword evidence="4" id="KW-0378">Hydrolase</keyword>
<evidence type="ECO:0000313" key="11">
    <source>
        <dbReference type="EMBL" id="CAD7247258.1"/>
    </source>
</evidence>
<dbReference type="OrthoDB" id="10035502at2759"/>
<accession>A0A7R8XHC5</accession>
<comment type="catalytic activity">
    <reaction evidence="1 9">
        <text>Endohydrolysis of (1-&gt;4)-beta-D-glucosidic linkages in cellulose, lichenin and cereal beta-D-glucans.</text>
        <dbReference type="EC" id="3.2.1.4"/>
    </reaction>
</comment>
<dbReference type="InterPro" id="IPR000334">
    <property type="entry name" value="Glyco_hydro_45"/>
</dbReference>
<feature type="domain" description="Glycosyl hydrolases family 45 active site" evidence="10">
    <location>
        <begin position="105"/>
        <end position="116"/>
    </location>
</feature>
<comment type="similarity">
    <text evidence="2">Belongs to the glycosyl hydrolase 45 (cellulase K) family.</text>
</comment>
<feature type="active site" description="Nucleophile" evidence="9">
    <location>
        <position position="110"/>
    </location>
</feature>
<dbReference type="PANTHER" id="PTHR39730:SF1">
    <property type="entry name" value="ENDOGLUCANASE 1"/>
    <property type="match status" value="1"/>
</dbReference>
<evidence type="ECO:0000256" key="4">
    <source>
        <dbReference type="ARBA" id="ARBA00022801"/>
    </source>
</evidence>
<keyword evidence="6" id="KW-0119">Carbohydrate metabolism</keyword>
<evidence type="ECO:0000256" key="6">
    <source>
        <dbReference type="ARBA" id="ARBA00023277"/>
    </source>
</evidence>
<sequence length="305" mass="32270">MVCGVTDSAGNSGGGSIAWNGNNWAMGCDFKGKNLSSAQVPAEDCGGKCAATQGCTHFTWTTFNGGTCWMKQGPASKDDAYAIVDISTVCGLVGQTPPTGQAGTTTRYWDCCKPSCSWPGKVSGSNAFVQTCSKDGFSVLTNPNAGSGCDGGEAFVCNIQRPWAVNDQLAYGFAAATIPGLSEQDRCCSCYKLVFTNGPVQGKTMIVQVTNSGSDVNPNQFDLQIPGGGVGKFNGCQSQWNAPQDGWGSRYGGVSSRQECDNLPPQIRDGCYFRFDWFRGADNPSMTYYKVQCPAELIGFTGCSR</sequence>
<keyword evidence="5" id="KW-0136">Cellulose degradation</keyword>
<reference evidence="11" key="1">
    <citation type="submission" date="2020-11" db="EMBL/GenBank/DDBJ databases">
        <authorList>
            <person name="Tran Van P."/>
        </authorList>
    </citation>
    <scope>NUCLEOTIDE SEQUENCE</scope>
</reference>
<evidence type="ECO:0000259" key="10">
    <source>
        <dbReference type="PROSITE" id="PS01140"/>
    </source>
</evidence>